<dbReference type="RefSeq" id="WP_126991073.1">
    <property type="nucleotide sequence ID" value="NZ_JTFC01000032.1"/>
</dbReference>
<evidence type="ECO:0000256" key="2">
    <source>
        <dbReference type="ARBA" id="ARBA00013025"/>
    </source>
</evidence>
<comment type="similarity">
    <text evidence="1 10">Belongs to the folylpolyglutamate synthase family.</text>
</comment>
<dbReference type="GO" id="GO:0005737">
    <property type="term" value="C:cytoplasm"/>
    <property type="evidence" value="ECO:0007669"/>
    <property type="project" value="TreeGrafter"/>
</dbReference>
<evidence type="ECO:0000256" key="7">
    <source>
        <dbReference type="ARBA" id="ARBA00022842"/>
    </source>
</evidence>
<sequence>MIPAFDSYKERFNVESSDEIKPGLEAIEQAMEMLGHPELSVPVVHVAGTNGKGSTIAMLEAICRAHDLKTMTFTSPCIEDVHDQIKINNGPLAPFQMDAIFKELKAAGVSGLLTDFELLTAAAFMACKMYKPDIAIIEAGMGGRFDSTNVVRPIVSIIPSIALEHTNFLGDTLAKIAYHKAGILKPNAIAVIGELPQEAFNVVQEEAIKKEVILRVDGEDFEALIGDTYVQGLLEINDLTRNLKGAHQRHNMALAITAFIEIAQKLSRTIHEDLVRQAIARATVAGRFEQLSKNVFLDGAHNPASAASLRKTITDLYPNTPIHIVMGILRDKDVDGVLRELEQVCDDFTFVEVEREQHRLMPAEQLLAHSQATNKHVSGNALEAVLEKRKEPGIVIMTGSLYLLAQWRHTLQEVFRAQ</sequence>
<accession>A0A433RRS2</accession>
<evidence type="ECO:0000256" key="5">
    <source>
        <dbReference type="ARBA" id="ARBA00022741"/>
    </source>
</evidence>
<dbReference type="InterPro" id="IPR004101">
    <property type="entry name" value="Mur_ligase_C"/>
</dbReference>
<evidence type="ECO:0000259" key="11">
    <source>
        <dbReference type="Pfam" id="PF02875"/>
    </source>
</evidence>
<evidence type="ECO:0000256" key="9">
    <source>
        <dbReference type="ARBA" id="ARBA00047493"/>
    </source>
</evidence>
<name>A0A433RRS2_9BACL</name>
<evidence type="ECO:0000313" key="13">
    <source>
        <dbReference type="EMBL" id="RUS54341.1"/>
    </source>
</evidence>
<dbReference type="GO" id="GO:0004326">
    <property type="term" value="F:tetrahydrofolylpolyglutamate synthase activity"/>
    <property type="evidence" value="ECO:0007669"/>
    <property type="project" value="UniProtKB-EC"/>
</dbReference>
<dbReference type="EMBL" id="JTFC01000032">
    <property type="protein sequence ID" value="RUS54341.1"/>
    <property type="molecule type" value="Genomic_DNA"/>
</dbReference>
<dbReference type="Pfam" id="PF02875">
    <property type="entry name" value="Mur_ligase_C"/>
    <property type="match status" value="1"/>
</dbReference>
<dbReference type="InterPro" id="IPR018109">
    <property type="entry name" value="Folylpolyglutamate_synth_CS"/>
</dbReference>
<dbReference type="Proteomes" id="UP000288623">
    <property type="component" value="Unassembled WGS sequence"/>
</dbReference>
<keyword evidence="6 10" id="KW-0067">ATP-binding</keyword>
<comment type="caution">
    <text evidence="13">The sequence shown here is derived from an EMBL/GenBank/DDBJ whole genome shotgun (WGS) entry which is preliminary data.</text>
</comment>
<dbReference type="GO" id="GO:0046872">
    <property type="term" value="F:metal ion binding"/>
    <property type="evidence" value="ECO:0007669"/>
    <property type="project" value="UniProtKB-KW"/>
</dbReference>
<dbReference type="GO" id="GO:0005524">
    <property type="term" value="F:ATP binding"/>
    <property type="evidence" value="ECO:0007669"/>
    <property type="project" value="UniProtKB-KW"/>
</dbReference>
<dbReference type="SUPFAM" id="SSF53623">
    <property type="entry name" value="MurD-like peptide ligases, catalytic domain"/>
    <property type="match status" value="1"/>
</dbReference>
<dbReference type="Gene3D" id="3.90.190.20">
    <property type="entry name" value="Mur ligase, C-terminal domain"/>
    <property type="match status" value="1"/>
</dbReference>
<dbReference type="EC" id="6.3.2.17" evidence="2"/>
<reference evidence="13 14" key="1">
    <citation type="submission" date="2014-11" db="EMBL/GenBank/DDBJ databases">
        <title>Genome sequence and analysis of novel Kurthia sp.</title>
        <authorList>
            <person name="Lawson J.N."/>
            <person name="Gonzalez J.E."/>
            <person name="Rinauldi L."/>
            <person name="Xuan Z."/>
            <person name="Firman A."/>
            <person name="Shaddox L."/>
            <person name="Trudeau A."/>
            <person name="Shah S."/>
            <person name="Reiman D."/>
        </authorList>
    </citation>
    <scope>NUCLEOTIDE SEQUENCE [LARGE SCALE GENOMIC DNA]</scope>
    <source>
        <strain evidence="13 14">3B1D</strain>
    </source>
</reference>
<dbReference type="OrthoDB" id="9809356at2"/>
<dbReference type="AlphaFoldDB" id="A0A433RRS2"/>
<comment type="catalytic activity">
    <reaction evidence="9">
        <text>(6S)-5,6,7,8-tetrahydrofolyl-(gamma-L-Glu)(n) + L-glutamate + ATP = (6S)-5,6,7,8-tetrahydrofolyl-(gamma-L-Glu)(n+1) + ADP + phosphate + H(+)</text>
        <dbReference type="Rhea" id="RHEA:10580"/>
        <dbReference type="Rhea" id="RHEA-COMP:14738"/>
        <dbReference type="Rhea" id="RHEA-COMP:14740"/>
        <dbReference type="ChEBI" id="CHEBI:15378"/>
        <dbReference type="ChEBI" id="CHEBI:29985"/>
        <dbReference type="ChEBI" id="CHEBI:30616"/>
        <dbReference type="ChEBI" id="CHEBI:43474"/>
        <dbReference type="ChEBI" id="CHEBI:141005"/>
        <dbReference type="ChEBI" id="CHEBI:456216"/>
        <dbReference type="EC" id="6.3.2.17"/>
    </reaction>
</comment>
<dbReference type="InterPro" id="IPR001645">
    <property type="entry name" value="Folylpolyglutamate_synth"/>
</dbReference>
<keyword evidence="14" id="KW-1185">Reference proteome</keyword>
<dbReference type="Pfam" id="PF08245">
    <property type="entry name" value="Mur_ligase_M"/>
    <property type="match status" value="1"/>
</dbReference>
<keyword evidence="5 10" id="KW-0547">Nucleotide-binding</keyword>
<evidence type="ECO:0000313" key="14">
    <source>
        <dbReference type="Proteomes" id="UP000288623"/>
    </source>
</evidence>
<evidence type="ECO:0000256" key="4">
    <source>
        <dbReference type="ARBA" id="ARBA00022723"/>
    </source>
</evidence>
<dbReference type="InterPro" id="IPR036615">
    <property type="entry name" value="Mur_ligase_C_dom_sf"/>
</dbReference>
<dbReference type="NCBIfam" id="TIGR01499">
    <property type="entry name" value="folC"/>
    <property type="match status" value="1"/>
</dbReference>
<gene>
    <name evidence="13" type="ORF">QI30_13060</name>
</gene>
<dbReference type="PROSITE" id="PS01012">
    <property type="entry name" value="FOLYLPOLYGLU_SYNT_2"/>
    <property type="match status" value="1"/>
</dbReference>
<dbReference type="InterPro" id="IPR036565">
    <property type="entry name" value="Mur-like_cat_sf"/>
</dbReference>
<feature type="domain" description="Mur ligase central" evidence="12">
    <location>
        <begin position="46"/>
        <end position="206"/>
    </location>
</feature>
<evidence type="ECO:0000256" key="3">
    <source>
        <dbReference type="ARBA" id="ARBA00022598"/>
    </source>
</evidence>
<dbReference type="PIRSF" id="PIRSF001563">
    <property type="entry name" value="Folylpolyglu_synth"/>
    <property type="match status" value="1"/>
</dbReference>
<dbReference type="PANTHER" id="PTHR11136:SF0">
    <property type="entry name" value="DIHYDROFOLATE SYNTHETASE-RELATED"/>
    <property type="match status" value="1"/>
</dbReference>
<dbReference type="GO" id="GO:0008841">
    <property type="term" value="F:dihydrofolate synthase activity"/>
    <property type="evidence" value="ECO:0007669"/>
    <property type="project" value="TreeGrafter"/>
</dbReference>
<evidence type="ECO:0000256" key="10">
    <source>
        <dbReference type="PIRNR" id="PIRNR001563"/>
    </source>
</evidence>
<dbReference type="InterPro" id="IPR013221">
    <property type="entry name" value="Mur_ligase_cen"/>
</dbReference>
<feature type="domain" description="Mur ligase C-terminal" evidence="11">
    <location>
        <begin position="286"/>
        <end position="400"/>
    </location>
</feature>
<evidence type="ECO:0000259" key="12">
    <source>
        <dbReference type="Pfam" id="PF08245"/>
    </source>
</evidence>
<evidence type="ECO:0000256" key="1">
    <source>
        <dbReference type="ARBA" id="ARBA00008276"/>
    </source>
</evidence>
<evidence type="ECO:0000256" key="8">
    <source>
        <dbReference type="ARBA" id="ARBA00030592"/>
    </source>
</evidence>
<keyword evidence="7" id="KW-0460">Magnesium</keyword>
<organism evidence="13 14">
    <name type="scientific">Candidatus Kurthia intestinigallinarum</name>
    <dbReference type="NCBI Taxonomy" id="1562256"/>
    <lineage>
        <taxon>Bacteria</taxon>
        <taxon>Bacillati</taxon>
        <taxon>Bacillota</taxon>
        <taxon>Bacilli</taxon>
        <taxon>Bacillales</taxon>
        <taxon>Caryophanaceae</taxon>
        <taxon>Kurthia</taxon>
    </lineage>
</organism>
<dbReference type="PANTHER" id="PTHR11136">
    <property type="entry name" value="FOLYLPOLYGLUTAMATE SYNTHASE-RELATED"/>
    <property type="match status" value="1"/>
</dbReference>
<keyword evidence="3 10" id="KW-0436">Ligase</keyword>
<dbReference type="SUPFAM" id="SSF53244">
    <property type="entry name" value="MurD-like peptide ligases, peptide-binding domain"/>
    <property type="match status" value="1"/>
</dbReference>
<dbReference type="Gene3D" id="3.40.1190.10">
    <property type="entry name" value="Mur-like, catalytic domain"/>
    <property type="match status" value="1"/>
</dbReference>
<evidence type="ECO:0000256" key="6">
    <source>
        <dbReference type="ARBA" id="ARBA00022840"/>
    </source>
</evidence>
<protein>
    <recommendedName>
        <fullName evidence="2">tetrahydrofolate synthase</fullName>
        <ecNumber evidence="2">6.3.2.17</ecNumber>
    </recommendedName>
    <alternativeName>
        <fullName evidence="8">Tetrahydrofolylpolyglutamate synthase</fullName>
    </alternativeName>
</protein>
<proteinExistence type="inferred from homology"/>
<keyword evidence="4" id="KW-0479">Metal-binding</keyword>